<dbReference type="GO" id="GO:0009368">
    <property type="term" value="C:endopeptidase Clp complex"/>
    <property type="evidence" value="ECO:0007669"/>
    <property type="project" value="TreeGrafter"/>
</dbReference>
<dbReference type="InterPro" id="IPR029045">
    <property type="entry name" value="ClpP/crotonase-like_dom_sf"/>
</dbReference>
<dbReference type="Proteomes" id="UP000248688">
    <property type="component" value="Chromosome"/>
</dbReference>
<keyword evidence="5 6" id="KW-0720">Serine protease</keyword>
<dbReference type="RefSeq" id="WP_112786554.1">
    <property type="nucleotide sequence ID" value="NZ_CP030041.1"/>
</dbReference>
<dbReference type="EC" id="3.4.21.92" evidence="6"/>
<comment type="catalytic activity">
    <reaction evidence="6">
        <text>Hydrolysis of proteins to small peptides in the presence of ATP and magnesium. alpha-casein is the usual test substrate. In the absence of ATP, only oligopeptides shorter than five residues are hydrolyzed (such as succinyl-Leu-Tyr-|-NHMec, and Leu-Tyr-Leu-|-Tyr-Trp, in which cleavage of the -Tyr-|-Leu- and -Tyr-|-Trp bonds also occurs).</text>
        <dbReference type="EC" id="3.4.21.92"/>
    </reaction>
</comment>
<dbReference type="Gene3D" id="3.90.226.10">
    <property type="entry name" value="2-enoyl-CoA Hydratase, Chain A, domain 1"/>
    <property type="match status" value="1"/>
</dbReference>
<feature type="active site" evidence="6">
    <location>
        <position position="129"/>
    </location>
</feature>
<evidence type="ECO:0000313" key="8">
    <source>
        <dbReference type="EMBL" id="AWW33187.1"/>
    </source>
</evidence>
<keyword evidence="3 6" id="KW-0645">Protease</keyword>
<evidence type="ECO:0000256" key="3">
    <source>
        <dbReference type="ARBA" id="ARBA00022670"/>
    </source>
</evidence>
<dbReference type="PANTHER" id="PTHR10381:SF70">
    <property type="entry name" value="ATP-DEPENDENT CLP PROTEASE PROTEOLYTIC SUBUNIT"/>
    <property type="match status" value="1"/>
</dbReference>
<sequence>MISANTSQVVPMVIDQNDYSGRAYDIYSLLLKERIIFLGSAINDQVANLVVAQLLFLNSQDQKRPISLYVQSPGGSVYAGLAIYDTMQMISAPVITLAVGFTGSMATALLTSGAKGKRQALSHATIHMHPTSGGAKGYTEDVRIATKEQERLQVQLFHIIGNNTGHSWREIEELFLRDRYMTAPEAKDYGLVDEVLGTTADIVQLKDMPFGVGFYEDAS</sequence>
<dbReference type="AlphaFoldDB" id="A0A2Z4IQQ4"/>
<evidence type="ECO:0000256" key="5">
    <source>
        <dbReference type="ARBA" id="ARBA00022825"/>
    </source>
</evidence>
<dbReference type="HAMAP" id="MF_00444">
    <property type="entry name" value="ClpP"/>
    <property type="match status" value="1"/>
</dbReference>
<evidence type="ECO:0000313" key="9">
    <source>
        <dbReference type="Proteomes" id="UP000248688"/>
    </source>
</evidence>
<accession>A0A2Z4IQQ4</accession>
<dbReference type="Pfam" id="PF00574">
    <property type="entry name" value="CLP_protease"/>
    <property type="match status" value="1"/>
</dbReference>
<feature type="active site" description="Nucleophile" evidence="6">
    <location>
        <position position="104"/>
    </location>
</feature>
<protein>
    <recommendedName>
        <fullName evidence="6 7">ATP-dependent Clp protease proteolytic subunit</fullName>
        <ecNumber evidence="6">3.4.21.92</ecNumber>
    </recommendedName>
    <alternativeName>
        <fullName evidence="6">Endopeptidase Clp</fullName>
    </alternativeName>
</protein>
<evidence type="ECO:0000256" key="1">
    <source>
        <dbReference type="ARBA" id="ARBA00007039"/>
    </source>
</evidence>
<dbReference type="CDD" id="cd07017">
    <property type="entry name" value="S14_ClpP_2"/>
    <property type="match status" value="1"/>
</dbReference>
<evidence type="ECO:0000256" key="4">
    <source>
        <dbReference type="ARBA" id="ARBA00022801"/>
    </source>
</evidence>
<evidence type="ECO:0000256" key="7">
    <source>
        <dbReference type="RuleBase" id="RU003567"/>
    </source>
</evidence>
<name>A0A2Z4IQQ4_9BACT</name>
<keyword evidence="4 6" id="KW-0378">Hydrolase</keyword>
<dbReference type="GO" id="GO:0006515">
    <property type="term" value="P:protein quality control for misfolded or incompletely synthesized proteins"/>
    <property type="evidence" value="ECO:0007669"/>
    <property type="project" value="TreeGrafter"/>
</dbReference>
<evidence type="ECO:0000256" key="6">
    <source>
        <dbReference type="HAMAP-Rule" id="MF_00444"/>
    </source>
</evidence>
<dbReference type="SUPFAM" id="SSF52096">
    <property type="entry name" value="ClpP/crotonase"/>
    <property type="match status" value="1"/>
</dbReference>
<comment type="similarity">
    <text evidence="1 6 7">Belongs to the peptidase S14 family.</text>
</comment>
<reference evidence="8 9" key="1">
    <citation type="submission" date="2018-06" db="EMBL/GenBank/DDBJ databases">
        <title>Echinicola strongylocentroti sp. nov., isolated from a sea urchin Strongylocentrotus intermedius.</title>
        <authorList>
            <person name="Bae S.S."/>
        </authorList>
    </citation>
    <scope>NUCLEOTIDE SEQUENCE [LARGE SCALE GENOMIC DNA]</scope>
    <source>
        <strain evidence="8 9">MEBiC08714</strain>
    </source>
</reference>
<dbReference type="InterPro" id="IPR001907">
    <property type="entry name" value="ClpP"/>
</dbReference>
<evidence type="ECO:0000256" key="2">
    <source>
        <dbReference type="ARBA" id="ARBA00022490"/>
    </source>
</evidence>
<gene>
    <name evidence="6" type="primary">clpP</name>
    <name evidence="8" type="ORF">DN752_14060</name>
</gene>
<dbReference type="InterPro" id="IPR023562">
    <property type="entry name" value="ClpP/TepA"/>
</dbReference>
<dbReference type="PRINTS" id="PR00127">
    <property type="entry name" value="CLPPROTEASEP"/>
</dbReference>
<dbReference type="KEGG" id="est:DN752_14060"/>
<dbReference type="GO" id="GO:0051117">
    <property type="term" value="F:ATPase binding"/>
    <property type="evidence" value="ECO:0007669"/>
    <property type="project" value="TreeGrafter"/>
</dbReference>
<dbReference type="GO" id="GO:0005737">
    <property type="term" value="C:cytoplasm"/>
    <property type="evidence" value="ECO:0007669"/>
    <property type="project" value="UniProtKB-SubCell"/>
</dbReference>
<organism evidence="8 9">
    <name type="scientific">Echinicola strongylocentroti</name>
    <dbReference type="NCBI Taxonomy" id="1795355"/>
    <lineage>
        <taxon>Bacteria</taxon>
        <taxon>Pseudomonadati</taxon>
        <taxon>Bacteroidota</taxon>
        <taxon>Cytophagia</taxon>
        <taxon>Cytophagales</taxon>
        <taxon>Cyclobacteriaceae</taxon>
        <taxon>Echinicola</taxon>
    </lineage>
</organism>
<dbReference type="GO" id="GO:0004176">
    <property type="term" value="F:ATP-dependent peptidase activity"/>
    <property type="evidence" value="ECO:0007669"/>
    <property type="project" value="InterPro"/>
</dbReference>
<dbReference type="EMBL" id="CP030041">
    <property type="protein sequence ID" value="AWW33187.1"/>
    <property type="molecule type" value="Genomic_DNA"/>
</dbReference>
<keyword evidence="9" id="KW-1185">Reference proteome</keyword>
<comment type="subunit">
    <text evidence="6">Fourteen ClpP subunits assemble into 2 heptameric rings which stack back to back to give a disk-like structure with a central cavity, resembling the structure of eukaryotic proteasomes.</text>
</comment>
<dbReference type="OrthoDB" id="9802800at2"/>
<keyword evidence="2 6" id="KW-0963">Cytoplasm</keyword>
<proteinExistence type="inferred from homology"/>
<comment type="function">
    <text evidence="6">Cleaves peptides in various proteins in a process that requires ATP hydrolysis. Has a chymotrypsin-like activity. Plays a major role in the degradation of misfolded proteins.</text>
</comment>
<comment type="subcellular location">
    <subcellularLocation>
        <location evidence="6">Cytoplasm</location>
    </subcellularLocation>
</comment>
<dbReference type="GO" id="GO:0004252">
    <property type="term" value="F:serine-type endopeptidase activity"/>
    <property type="evidence" value="ECO:0007669"/>
    <property type="project" value="UniProtKB-UniRule"/>
</dbReference>
<dbReference type="PANTHER" id="PTHR10381">
    <property type="entry name" value="ATP-DEPENDENT CLP PROTEASE PROTEOLYTIC SUBUNIT"/>
    <property type="match status" value="1"/>
</dbReference>